<dbReference type="SMART" id="SM00248">
    <property type="entry name" value="ANK"/>
    <property type="match status" value="6"/>
</dbReference>
<dbReference type="InterPro" id="IPR036770">
    <property type="entry name" value="Ankyrin_rpt-contain_sf"/>
</dbReference>
<dbReference type="EMBL" id="KL660898">
    <property type="protein sequence ID" value="KFA60697.1"/>
    <property type="molecule type" value="Genomic_DNA"/>
</dbReference>
<evidence type="ECO:0000256" key="1">
    <source>
        <dbReference type="ARBA" id="ARBA00022737"/>
    </source>
</evidence>
<dbReference type="Gene3D" id="1.25.40.20">
    <property type="entry name" value="Ankyrin repeat-containing domain"/>
    <property type="match status" value="1"/>
</dbReference>
<feature type="compositionally biased region" description="Low complexity" evidence="4">
    <location>
        <begin position="12"/>
        <end position="21"/>
    </location>
</feature>
<evidence type="ECO:0000256" key="2">
    <source>
        <dbReference type="ARBA" id="ARBA00023043"/>
    </source>
</evidence>
<evidence type="ECO:0000313" key="6">
    <source>
        <dbReference type="Proteomes" id="UP000028524"/>
    </source>
</evidence>
<name>A0A084Q9R2_STAC4</name>
<dbReference type="InterPro" id="IPR002110">
    <property type="entry name" value="Ankyrin_rpt"/>
</dbReference>
<dbReference type="Proteomes" id="UP000028524">
    <property type="component" value="Unassembled WGS sequence"/>
</dbReference>
<dbReference type="OrthoDB" id="341259at2759"/>
<accession>A0A084Q9R2</accession>
<feature type="repeat" description="ANK" evidence="3">
    <location>
        <begin position="234"/>
        <end position="266"/>
    </location>
</feature>
<organism evidence="5 6">
    <name type="scientific">Stachybotrys chlorohalonatus (strain IBT 40285)</name>
    <dbReference type="NCBI Taxonomy" id="1283841"/>
    <lineage>
        <taxon>Eukaryota</taxon>
        <taxon>Fungi</taxon>
        <taxon>Dikarya</taxon>
        <taxon>Ascomycota</taxon>
        <taxon>Pezizomycotina</taxon>
        <taxon>Sordariomycetes</taxon>
        <taxon>Hypocreomycetidae</taxon>
        <taxon>Hypocreales</taxon>
        <taxon>Stachybotryaceae</taxon>
        <taxon>Stachybotrys</taxon>
    </lineage>
</organism>
<feature type="compositionally biased region" description="Acidic residues" evidence="4">
    <location>
        <begin position="377"/>
        <end position="389"/>
    </location>
</feature>
<reference evidence="5 6" key="1">
    <citation type="journal article" date="2014" name="BMC Genomics">
        <title>Comparative genome sequencing reveals chemotype-specific gene clusters in the toxigenic black mold Stachybotrys.</title>
        <authorList>
            <person name="Semeiks J."/>
            <person name="Borek D."/>
            <person name="Otwinowski Z."/>
            <person name="Grishin N.V."/>
        </authorList>
    </citation>
    <scope>NUCLEOTIDE SEQUENCE [LARGE SCALE GENOMIC DNA]</scope>
    <source>
        <strain evidence="5 6">IBT 40285</strain>
    </source>
</reference>
<dbReference type="PROSITE" id="PS50297">
    <property type="entry name" value="ANK_REP_REGION"/>
    <property type="match status" value="2"/>
</dbReference>
<dbReference type="PANTHER" id="PTHR24198:SF165">
    <property type="entry name" value="ANKYRIN REPEAT-CONTAINING PROTEIN-RELATED"/>
    <property type="match status" value="1"/>
</dbReference>
<sequence>MPADSLSAASTAPDAPEAPNDADLQLHSLITNRTASAVRVKTRTCAGQQECPVWCSLERGADPRPMDVVWDHILGGHLSSQKAIELMDIFDDDDYLQTRRFTTLHKTVLVLAPELRPLETQLQGLTSSINAVDSQGRTCLSWAAERGDIDAVQTLLEFNADAAICDSQGMPPLFHAIAQDRVAAVELLLARTKTHLMVTTHGMTALQIAASSDPKILELIIKHGGINVNSVDENGRTPLHSAARWGSNEHIRLLRDAGADLDAPDKHSQRPVHWAIMHNNHATVEELSSLGARFNLFDKRYNSVLNFAARRCDPDILQIMAKASSIRELDPNDARKGCTWLAYAEYYLKAYHLMDDDQIQKRMDDLYDFQAQVWGEQEEAEEKNDDDGDGAERNQHF</sequence>
<feature type="repeat" description="ANK" evidence="3">
    <location>
        <begin position="135"/>
        <end position="167"/>
    </location>
</feature>
<evidence type="ECO:0000313" key="5">
    <source>
        <dbReference type="EMBL" id="KFA60697.1"/>
    </source>
</evidence>
<proteinExistence type="predicted"/>
<evidence type="ECO:0000256" key="4">
    <source>
        <dbReference type="SAM" id="MobiDB-lite"/>
    </source>
</evidence>
<keyword evidence="2 3" id="KW-0040">ANK repeat</keyword>
<dbReference type="AlphaFoldDB" id="A0A084Q9R2"/>
<dbReference type="HOGENOM" id="CLU_010556_1_0_1"/>
<evidence type="ECO:0000256" key="3">
    <source>
        <dbReference type="PROSITE-ProRule" id="PRU00023"/>
    </source>
</evidence>
<dbReference type="InParanoid" id="A0A084Q9R2"/>
<dbReference type="STRING" id="1283841.A0A084Q9R2"/>
<gene>
    <name evidence="5" type="ORF">S40285_05072</name>
</gene>
<keyword evidence="6" id="KW-1185">Reference proteome</keyword>
<feature type="region of interest" description="Disordered" evidence="4">
    <location>
        <begin position="1"/>
        <end position="21"/>
    </location>
</feature>
<dbReference type="SUPFAM" id="SSF48403">
    <property type="entry name" value="Ankyrin repeat"/>
    <property type="match status" value="1"/>
</dbReference>
<feature type="region of interest" description="Disordered" evidence="4">
    <location>
        <begin position="377"/>
        <end position="397"/>
    </location>
</feature>
<dbReference type="Pfam" id="PF12796">
    <property type="entry name" value="Ank_2"/>
    <property type="match status" value="2"/>
</dbReference>
<keyword evidence="1" id="KW-0677">Repeat</keyword>
<dbReference type="PROSITE" id="PS50088">
    <property type="entry name" value="ANK_REPEAT"/>
    <property type="match status" value="2"/>
</dbReference>
<dbReference type="PANTHER" id="PTHR24198">
    <property type="entry name" value="ANKYRIN REPEAT AND PROTEIN KINASE DOMAIN-CONTAINING PROTEIN"/>
    <property type="match status" value="1"/>
</dbReference>
<protein>
    <submittedName>
        <fullName evidence="5">Uncharacterized protein</fullName>
    </submittedName>
</protein>